<dbReference type="RefSeq" id="WP_356201605.1">
    <property type="nucleotide sequence ID" value="NZ_JBITPR010000066.1"/>
</dbReference>
<organism evidence="1 2">
    <name type="scientific">Streptomyces salinarius</name>
    <dbReference type="NCBI Taxonomy" id="2762598"/>
    <lineage>
        <taxon>Bacteria</taxon>
        <taxon>Bacillati</taxon>
        <taxon>Actinomycetota</taxon>
        <taxon>Actinomycetes</taxon>
        <taxon>Kitasatosporales</taxon>
        <taxon>Streptomycetaceae</taxon>
        <taxon>Streptomyces</taxon>
    </lineage>
</organism>
<proteinExistence type="predicted"/>
<dbReference type="Proteomes" id="UP001614264">
    <property type="component" value="Unassembled WGS sequence"/>
</dbReference>
<evidence type="ECO:0000313" key="2">
    <source>
        <dbReference type="Proteomes" id="UP001614264"/>
    </source>
</evidence>
<dbReference type="EMBL" id="JBITPR010000066">
    <property type="protein sequence ID" value="MFI7876024.1"/>
    <property type="molecule type" value="Genomic_DNA"/>
</dbReference>
<accession>A0ABW8BLW7</accession>
<evidence type="ECO:0000313" key="1">
    <source>
        <dbReference type="EMBL" id="MFI7876024.1"/>
    </source>
</evidence>
<keyword evidence="2" id="KW-1185">Reference proteome</keyword>
<comment type="caution">
    <text evidence="1">The sequence shown here is derived from an EMBL/GenBank/DDBJ whole genome shotgun (WGS) entry which is preliminary data.</text>
</comment>
<protein>
    <submittedName>
        <fullName evidence="1">Uncharacterized protein</fullName>
    </submittedName>
</protein>
<gene>
    <name evidence="1" type="ORF">AB4829_36200</name>
</gene>
<sequence length="84" mass="9365">MRHGNPGAEYPHEFLTPRVEPIDQPPGRLLAFLDGALAVLDPDVPAIHTVTVALMARRTGRREVGLAGQLHVEQHRRAIRFQRA</sequence>
<name>A0ABW8BLW7_9ACTN</name>
<reference evidence="1 2" key="1">
    <citation type="submission" date="2024-07" db="EMBL/GenBank/DDBJ databases">
        <title>Whole genome sequencing of Prodigiosin pigment-producing Streptomyces salinarius isolated from rhizosphere soil of Arachis hypogaea.</title>
        <authorList>
            <person name="Vidhya A."/>
            <person name="Ramya S."/>
        </authorList>
    </citation>
    <scope>NUCLEOTIDE SEQUENCE [LARGE SCALE GENOMIC DNA]</scope>
    <source>
        <strain evidence="1 2">VRMG2420</strain>
    </source>
</reference>